<name>A0ACC0BMK2_CATRO</name>
<sequence>MYRNQGVVLQNYDGMFSKYIYILGLWSLIARMLRSLATSKSPHLFEEIRLHTQSARPNHCNTIVSNKTETTTGKGIYLSQRCWNRQWYTENGRRQAAMWNNDRVEAPVEKVSGFNGNNKTLRSRPQTEKDHQLSPYLSPLWLSLQKDQKRSNKNTTRRPLSETASQKTKEVTRGEQQTR</sequence>
<gene>
    <name evidence="1" type="ORF">M9H77_14209</name>
</gene>
<dbReference type="Proteomes" id="UP001060085">
    <property type="component" value="Linkage Group LG03"/>
</dbReference>
<evidence type="ECO:0000313" key="1">
    <source>
        <dbReference type="EMBL" id="KAI5673845.1"/>
    </source>
</evidence>
<dbReference type="EMBL" id="CM044703">
    <property type="protein sequence ID" value="KAI5673845.1"/>
    <property type="molecule type" value="Genomic_DNA"/>
</dbReference>
<proteinExistence type="predicted"/>
<keyword evidence="2" id="KW-1185">Reference proteome</keyword>
<accession>A0ACC0BMK2</accession>
<evidence type="ECO:0000313" key="2">
    <source>
        <dbReference type="Proteomes" id="UP001060085"/>
    </source>
</evidence>
<protein>
    <submittedName>
        <fullName evidence="1">Uncharacterized protein</fullName>
    </submittedName>
</protein>
<organism evidence="1 2">
    <name type="scientific">Catharanthus roseus</name>
    <name type="common">Madagascar periwinkle</name>
    <name type="synonym">Vinca rosea</name>
    <dbReference type="NCBI Taxonomy" id="4058"/>
    <lineage>
        <taxon>Eukaryota</taxon>
        <taxon>Viridiplantae</taxon>
        <taxon>Streptophyta</taxon>
        <taxon>Embryophyta</taxon>
        <taxon>Tracheophyta</taxon>
        <taxon>Spermatophyta</taxon>
        <taxon>Magnoliopsida</taxon>
        <taxon>eudicotyledons</taxon>
        <taxon>Gunneridae</taxon>
        <taxon>Pentapetalae</taxon>
        <taxon>asterids</taxon>
        <taxon>lamiids</taxon>
        <taxon>Gentianales</taxon>
        <taxon>Apocynaceae</taxon>
        <taxon>Rauvolfioideae</taxon>
        <taxon>Vinceae</taxon>
        <taxon>Catharanthinae</taxon>
        <taxon>Catharanthus</taxon>
    </lineage>
</organism>
<comment type="caution">
    <text evidence="1">The sequence shown here is derived from an EMBL/GenBank/DDBJ whole genome shotgun (WGS) entry which is preliminary data.</text>
</comment>
<reference evidence="2" key="1">
    <citation type="journal article" date="2023" name="Nat. Plants">
        <title>Single-cell RNA sequencing provides a high-resolution roadmap for understanding the multicellular compartmentation of specialized metabolism.</title>
        <authorList>
            <person name="Sun S."/>
            <person name="Shen X."/>
            <person name="Li Y."/>
            <person name="Li Y."/>
            <person name="Wang S."/>
            <person name="Li R."/>
            <person name="Zhang H."/>
            <person name="Shen G."/>
            <person name="Guo B."/>
            <person name="Wei J."/>
            <person name="Xu J."/>
            <person name="St-Pierre B."/>
            <person name="Chen S."/>
            <person name="Sun C."/>
        </authorList>
    </citation>
    <scope>NUCLEOTIDE SEQUENCE [LARGE SCALE GENOMIC DNA]</scope>
</reference>